<feature type="domain" description="Malonyl-CoA decarboxylase C-terminal" evidence="1">
    <location>
        <begin position="162"/>
        <end position="309"/>
    </location>
</feature>
<comment type="caution">
    <text evidence="3">The sequence shown here is derived from an EMBL/GenBank/DDBJ whole genome shotgun (WGS) entry which is preliminary data.</text>
</comment>
<evidence type="ECO:0000313" key="4">
    <source>
        <dbReference type="Proteomes" id="UP000295673"/>
    </source>
</evidence>
<dbReference type="Pfam" id="PF17408">
    <property type="entry name" value="MCD_N"/>
    <property type="match status" value="1"/>
</dbReference>
<dbReference type="PANTHER" id="PTHR28641">
    <property type="match status" value="1"/>
</dbReference>
<dbReference type="Gene3D" id="3.40.630.150">
    <property type="entry name" value="Malonyl-CoA decarboxylase, catalytic domain"/>
    <property type="match status" value="2"/>
</dbReference>
<feature type="domain" description="Malonyl-CoA decarboxylase C-terminal" evidence="1">
    <location>
        <begin position="319"/>
        <end position="381"/>
    </location>
</feature>
<dbReference type="Pfam" id="PF05292">
    <property type="entry name" value="MCD"/>
    <property type="match status" value="2"/>
</dbReference>
<evidence type="ECO:0000259" key="1">
    <source>
        <dbReference type="Pfam" id="PF05292"/>
    </source>
</evidence>
<name>A0A4R1NJA0_9RHOB</name>
<dbReference type="InterPro" id="IPR007956">
    <property type="entry name" value="Malonyl_CoA_deC_C"/>
</dbReference>
<dbReference type="Gene3D" id="1.20.140.90">
    <property type="entry name" value="Malonyl-CoA decarboxylase, oligemerization domain"/>
    <property type="match status" value="1"/>
</dbReference>
<dbReference type="GO" id="GO:0050080">
    <property type="term" value="F:malonyl-CoA decarboxylase activity"/>
    <property type="evidence" value="ECO:0007669"/>
    <property type="project" value="InterPro"/>
</dbReference>
<protein>
    <submittedName>
        <fullName evidence="3">Malonyl-CoA decarboxylase</fullName>
    </submittedName>
</protein>
<dbReference type="InterPro" id="IPR038917">
    <property type="entry name" value="Malonyl_CoA_deC"/>
</dbReference>
<sequence length="420" mass="46676">MASTGTLGEMLSTLLERQPFQRKSAADGSVAASCRALLEAPSEASGRQLAEEILQAIKTLTDEDRDRFYQFLNDDLDIDPDRIAELATAYKVTPTPKVYKALAHAAEPPRQDLFRQLNQAPDATADLVQLRADLLTRLKVKPDLGRTDHDLFHLFQSWFNRGFLVLRHITWESPASILEKIIAYEAVHEIHNWGDLRRRLLPADRKCFAFFHPAMPDDPLIFVEVALTKGVPESIQELLSEGREELRAEEANTAVFYSISNCQAGLAGISFGNSLIKQVVRDLSAEAPNLKRFVTLSPIPGLSRWAEREGITLQTDDPQQIRQLTAHYLLAAKKSDGRPLDPVARFHLANGALVHKVHAGADTSKKGLTQSAGAMVNYLYDLSRISQNIEQFDRKKEVSASGAVRTLAKQAARGARPQPE</sequence>
<organism evidence="3 4">
    <name type="scientific">Shimia isoporae</name>
    <dbReference type="NCBI Taxonomy" id="647720"/>
    <lineage>
        <taxon>Bacteria</taxon>
        <taxon>Pseudomonadati</taxon>
        <taxon>Pseudomonadota</taxon>
        <taxon>Alphaproteobacteria</taxon>
        <taxon>Rhodobacterales</taxon>
        <taxon>Roseobacteraceae</taxon>
    </lineage>
</organism>
<evidence type="ECO:0000259" key="2">
    <source>
        <dbReference type="Pfam" id="PF17408"/>
    </source>
</evidence>
<dbReference type="Proteomes" id="UP000295673">
    <property type="component" value="Unassembled WGS sequence"/>
</dbReference>
<dbReference type="GO" id="GO:0006633">
    <property type="term" value="P:fatty acid biosynthetic process"/>
    <property type="evidence" value="ECO:0007669"/>
    <property type="project" value="InterPro"/>
</dbReference>
<accession>A0A4R1NJA0</accession>
<dbReference type="AlphaFoldDB" id="A0A4R1NJA0"/>
<dbReference type="InterPro" id="IPR035372">
    <property type="entry name" value="MCD_N"/>
</dbReference>
<gene>
    <name evidence="3" type="ORF">BXY66_0363</name>
</gene>
<dbReference type="RefSeq" id="WP_243694271.1">
    <property type="nucleotide sequence ID" value="NZ_SMGR01000001.1"/>
</dbReference>
<dbReference type="InterPro" id="IPR042303">
    <property type="entry name" value="Malonyl_CoA_deC_C_sf"/>
</dbReference>
<evidence type="ECO:0000313" key="3">
    <source>
        <dbReference type="EMBL" id="TCL08326.1"/>
    </source>
</evidence>
<proteinExistence type="predicted"/>
<feature type="domain" description="Malonyl-CoA decarboxylase N-terminal" evidence="2">
    <location>
        <begin position="79"/>
        <end position="159"/>
    </location>
</feature>
<reference evidence="3 4" key="1">
    <citation type="submission" date="2019-03" db="EMBL/GenBank/DDBJ databases">
        <title>Genomic Encyclopedia of Archaeal and Bacterial Type Strains, Phase II (KMG-II): from individual species to whole genera.</title>
        <authorList>
            <person name="Goeker M."/>
        </authorList>
    </citation>
    <scope>NUCLEOTIDE SEQUENCE [LARGE SCALE GENOMIC DNA]</scope>
    <source>
        <strain evidence="3 4">DSM 26433</strain>
    </source>
</reference>
<dbReference type="PANTHER" id="PTHR28641:SF1">
    <property type="entry name" value="MALONYL-COA DECARBOXYLASE, MITOCHONDRIAL"/>
    <property type="match status" value="1"/>
</dbReference>
<dbReference type="EMBL" id="SMGR01000001">
    <property type="protein sequence ID" value="TCL08326.1"/>
    <property type="molecule type" value="Genomic_DNA"/>
</dbReference>
<keyword evidence="4" id="KW-1185">Reference proteome</keyword>
<dbReference type="InterPro" id="IPR038351">
    <property type="entry name" value="MCD_N_sf"/>
</dbReference>